<keyword evidence="4 7" id="KW-1133">Transmembrane helix</keyword>
<feature type="transmembrane region" description="Helical" evidence="7">
    <location>
        <begin position="187"/>
        <end position="208"/>
    </location>
</feature>
<name>A0A6L9MIB1_9HYPH</name>
<dbReference type="AlphaFoldDB" id="A0A6L9MIB1"/>
<feature type="transmembrane region" description="Helical" evidence="7">
    <location>
        <begin position="163"/>
        <end position="181"/>
    </location>
</feature>
<feature type="domain" description="EamA" evidence="8">
    <location>
        <begin position="49"/>
        <end position="177"/>
    </location>
</feature>
<comment type="subcellular location">
    <subcellularLocation>
        <location evidence="1">Membrane</location>
        <topology evidence="1">Multi-pass membrane protein</topology>
    </subcellularLocation>
</comment>
<evidence type="ECO:0000256" key="5">
    <source>
        <dbReference type="ARBA" id="ARBA00023136"/>
    </source>
</evidence>
<comment type="similarity">
    <text evidence="2">Belongs to the EamA transporter family.</text>
</comment>
<organism evidence="9 10">
    <name type="scientific">Aurantimonas aggregata</name>
    <dbReference type="NCBI Taxonomy" id="2047720"/>
    <lineage>
        <taxon>Bacteria</taxon>
        <taxon>Pseudomonadati</taxon>
        <taxon>Pseudomonadota</taxon>
        <taxon>Alphaproteobacteria</taxon>
        <taxon>Hyphomicrobiales</taxon>
        <taxon>Aurantimonadaceae</taxon>
        <taxon>Aurantimonas</taxon>
    </lineage>
</organism>
<accession>A0A6L9MIB1</accession>
<protein>
    <submittedName>
        <fullName evidence="9">EamA family transporter</fullName>
    </submittedName>
</protein>
<reference evidence="9 10" key="1">
    <citation type="submission" date="2020-01" db="EMBL/GenBank/DDBJ databases">
        <title>Genomes of bacteria type strains.</title>
        <authorList>
            <person name="Chen J."/>
            <person name="Zhu S."/>
            <person name="Chen J."/>
        </authorList>
    </citation>
    <scope>NUCLEOTIDE SEQUENCE [LARGE SCALE GENOMIC DNA]</scope>
    <source>
        <strain evidence="9 10">KCTC 52919</strain>
    </source>
</reference>
<dbReference type="PANTHER" id="PTHR32322:SF2">
    <property type="entry name" value="EAMA DOMAIN-CONTAINING PROTEIN"/>
    <property type="match status" value="1"/>
</dbReference>
<dbReference type="PANTHER" id="PTHR32322">
    <property type="entry name" value="INNER MEMBRANE TRANSPORTER"/>
    <property type="match status" value="1"/>
</dbReference>
<keyword evidence="10" id="KW-1185">Reference proteome</keyword>
<sequence length="336" mass="35262">MAGDGGGFQRSARPAIGASSSAPGRPKSRRPQALPAKAPRLKRLLVFFPALFVLLWSTGFIGARYAMPHAEPFTFLVMRYALALALLGALAVMTSAPWPRWRPASHAMIAGSLIHGVYLGGVFYAVRHGLNAGIAALIVGLQPILTTILAASFLGEKVRPRHYVGLALGLVGVALVILPKLGGAGAYGFQTLAPVFLSAIGISVGSVWQKRFVGGVDLRTGTALQYLGALIPTLILALATETMVVDWTGELVFALVWLVLVLSIGAIFLMLYLIREGAVSRVASLMYLVPGVTAVMAYLLFGETLQPVQLAGLALAGIGVAAATHQRGPKVLPPPS</sequence>
<keyword evidence="3 7" id="KW-0812">Transmembrane</keyword>
<evidence type="ECO:0000256" key="3">
    <source>
        <dbReference type="ARBA" id="ARBA00022692"/>
    </source>
</evidence>
<feature type="region of interest" description="Disordered" evidence="6">
    <location>
        <begin position="1"/>
        <end position="34"/>
    </location>
</feature>
<feature type="transmembrane region" description="Helical" evidence="7">
    <location>
        <begin position="220"/>
        <end position="239"/>
    </location>
</feature>
<feature type="transmembrane region" description="Helical" evidence="7">
    <location>
        <begin position="132"/>
        <end position="151"/>
    </location>
</feature>
<dbReference type="Proteomes" id="UP000476332">
    <property type="component" value="Unassembled WGS sequence"/>
</dbReference>
<dbReference type="Gene3D" id="1.10.3730.20">
    <property type="match status" value="2"/>
</dbReference>
<evidence type="ECO:0000313" key="10">
    <source>
        <dbReference type="Proteomes" id="UP000476332"/>
    </source>
</evidence>
<evidence type="ECO:0000256" key="1">
    <source>
        <dbReference type="ARBA" id="ARBA00004141"/>
    </source>
</evidence>
<comment type="caution">
    <text evidence="9">The sequence shown here is derived from an EMBL/GenBank/DDBJ whole genome shotgun (WGS) entry which is preliminary data.</text>
</comment>
<feature type="transmembrane region" description="Helical" evidence="7">
    <location>
        <begin position="285"/>
        <end position="301"/>
    </location>
</feature>
<evidence type="ECO:0000256" key="7">
    <source>
        <dbReference type="SAM" id="Phobius"/>
    </source>
</evidence>
<evidence type="ECO:0000313" key="9">
    <source>
        <dbReference type="EMBL" id="NDV87396.1"/>
    </source>
</evidence>
<evidence type="ECO:0000256" key="4">
    <source>
        <dbReference type="ARBA" id="ARBA00022989"/>
    </source>
</evidence>
<dbReference type="EMBL" id="JAAAMJ010000007">
    <property type="protein sequence ID" value="NDV87396.1"/>
    <property type="molecule type" value="Genomic_DNA"/>
</dbReference>
<dbReference type="InterPro" id="IPR000620">
    <property type="entry name" value="EamA_dom"/>
</dbReference>
<dbReference type="SUPFAM" id="SSF103481">
    <property type="entry name" value="Multidrug resistance efflux transporter EmrE"/>
    <property type="match status" value="2"/>
</dbReference>
<gene>
    <name evidence="9" type="ORF">GTW51_11865</name>
</gene>
<keyword evidence="5 7" id="KW-0472">Membrane</keyword>
<feature type="transmembrane region" description="Helical" evidence="7">
    <location>
        <begin position="73"/>
        <end position="95"/>
    </location>
</feature>
<proteinExistence type="inferred from homology"/>
<dbReference type="Pfam" id="PF00892">
    <property type="entry name" value="EamA"/>
    <property type="match status" value="2"/>
</dbReference>
<feature type="domain" description="EamA" evidence="8">
    <location>
        <begin position="195"/>
        <end position="321"/>
    </location>
</feature>
<feature type="transmembrane region" description="Helical" evidence="7">
    <location>
        <begin position="44"/>
        <end position="67"/>
    </location>
</feature>
<feature type="transmembrane region" description="Helical" evidence="7">
    <location>
        <begin position="251"/>
        <end position="273"/>
    </location>
</feature>
<evidence type="ECO:0000256" key="2">
    <source>
        <dbReference type="ARBA" id="ARBA00007362"/>
    </source>
</evidence>
<dbReference type="GO" id="GO:0016020">
    <property type="term" value="C:membrane"/>
    <property type="evidence" value="ECO:0007669"/>
    <property type="project" value="UniProtKB-SubCell"/>
</dbReference>
<feature type="transmembrane region" description="Helical" evidence="7">
    <location>
        <begin position="107"/>
        <end position="126"/>
    </location>
</feature>
<dbReference type="InterPro" id="IPR037185">
    <property type="entry name" value="EmrE-like"/>
</dbReference>
<evidence type="ECO:0000259" key="8">
    <source>
        <dbReference type="Pfam" id="PF00892"/>
    </source>
</evidence>
<evidence type="ECO:0000256" key="6">
    <source>
        <dbReference type="SAM" id="MobiDB-lite"/>
    </source>
</evidence>
<dbReference type="InterPro" id="IPR050638">
    <property type="entry name" value="AA-Vitamin_Transporters"/>
</dbReference>